<evidence type="ECO:0000259" key="4">
    <source>
        <dbReference type="PROSITE" id="PS51194"/>
    </source>
</evidence>
<dbReference type="SUPFAM" id="SSF52540">
    <property type="entry name" value="P-loop containing nucleoside triphosphate hydrolases"/>
    <property type="match status" value="2"/>
</dbReference>
<dbReference type="Pfam" id="PF00176">
    <property type="entry name" value="SNF2-rel_dom"/>
    <property type="match status" value="1"/>
</dbReference>
<dbReference type="GO" id="GO:0005524">
    <property type="term" value="F:ATP binding"/>
    <property type="evidence" value="ECO:0007669"/>
    <property type="project" value="InterPro"/>
</dbReference>
<organism evidence="5 6">
    <name type="scientific">Allonocardiopsis opalescens</name>
    <dbReference type="NCBI Taxonomy" id="1144618"/>
    <lineage>
        <taxon>Bacteria</taxon>
        <taxon>Bacillati</taxon>
        <taxon>Actinomycetota</taxon>
        <taxon>Actinomycetes</taxon>
        <taxon>Streptosporangiales</taxon>
        <taxon>Allonocardiopsis</taxon>
    </lineage>
</organism>
<dbReference type="OrthoDB" id="9760715at2"/>
<feature type="domain" description="Helicase ATP-binding" evidence="3">
    <location>
        <begin position="577"/>
        <end position="741"/>
    </location>
</feature>
<dbReference type="Pfam" id="PF00271">
    <property type="entry name" value="Helicase_C"/>
    <property type="match status" value="1"/>
</dbReference>
<keyword evidence="6" id="KW-1185">Reference proteome</keyword>
<dbReference type="PROSITE" id="PS51192">
    <property type="entry name" value="HELICASE_ATP_BIND_1"/>
    <property type="match status" value="1"/>
</dbReference>
<dbReference type="CDD" id="cd18793">
    <property type="entry name" value="SF2_C_SNF"/>
    <property type="match status" value="1"/>
</dbReference>
<keyword evidence="5" id="KW-0067">ATP-binding</keyword>
<evidence type="ECO:0000256" key="1">
    <source>
        <dbReference type="ARBA" id="ARBA00022801"/>
    </source>
</evidence>
<gene>
    <name evidence="5" type="ORF">CLV72_108290</name>
</gene>
<dbReference type="RefSeq" id="WP_106251098.1">
    <property type="nucleotide sequence ID" value="NZ_PVZC01000008.1"/>
</dbReference>
<evidence type="ECO:0000259" key="3">
    <source>
        <dbReference type="PROSITE" id="PS51192"/>
    </source>
</evidence>
<dbReference type="InterPro" id="IPR038718">
    <property type="entry name" value="SNF2-like_sf"/>
</dbReference>
<evidence type="ECO:0000313" key="5">
    <source>
        <dbReference type="EMBL" id="PRX96283.1"/>
    </source>
</evidence>
<dbReference type="PANTHER" id="PTHR10799">
    <property type="entry name" value="SNF2/RAD54 HELICASE FAMILY"/>
    <property type="match status" value="1"/>
</dbReference>
<dbReference type="GO" id="GO:0016787">
    <property type="term" value="F:hydrolase activity"/>
    <property type="evidence" value="ECO:0007669"/>
    <property type="project" value="UniProtKB-KW"/>
</dbReference>
<dbReference type="Pfam" id="PF12419">
    <property type="entry name" value="DUF3670"/>
    <property type="match status" value="1"/>
</dbReference>
<dbReference type="SMART" id="SM00487">
    <property type="entry name" value="DEXDc"/>
    <property type="match status" value="1"/>
</dbReference>
<feature type="domain" description="Helicase C-terminal" evidence="4">
    <location>
        <begin position="867"/>
        <end position="1023"/>
    </location>
</feature>
<reference evidence="5 6" key="1">
    <citation type="submission" date="2018-03" db="EMBL/GenBank/DDBJ databases">
        <title>Genomic Encyclopedia of Archaeal and Bacterial Type Strains, Phase II (KMG-II): from individual species to whole genera.</title>
        <authorList>
            <person name="Goeker M."/>
        </authorList>
    </citation>
    <scope>NUCLEOTIDE SEQUENCE [LARGE SCALE GENOMIC DNA]</scope>
    <source>
        <strain evidence="5 6">DSM 45601</strain>
    </source>
</reference>
<dbReference type="GO" id="GO:0004386">
    <property type="term" value="F:helicase activity"/>
    <property type="evidence" value="ECO:0007669"/>
    <property type="project" value="UniProtKB-KW"/>
</dbReference>
<dbReference type="SMART" id="SM00490">
    <property type="entry name" value="HELICc"/>
    <property type="match status" value="1"/>
</dbReference>
<dbReference type="FunFam" id="3.40.50.300:FF:000533">
    <property type="entry name" value="Helicase, Snf2 family"/>
    <property type="match status" value="1"/>
</dbReference>
<sequence length="1040" mass="109854">MAIAHAVWLGDGFALWGERPSPWAGARRGGRHPGAAAAEELAEAAEALCGGAGARAAAKAVPGEVVLRLPGRDGVPVRSGPSAEDVGSGDGVRLGEWTVPALLFDRAAATAFAAELAALAPTGGAAHDVVVGDDLAHLGAVAALARRLVAEGQVLPGLVGGTEADAGFAARWEPVVAGRWSAPYRALVAAAPPALRAAPSAPDGGAAVVAAALGVFTDELVRERLSGGAAAVPPGGGLPGRWLAALVDAEGRVDGAAPAEAAELSARLDRWRGEALRAHERVRLVFRLAAPDEDADDDPAARAEPAPGAADAGPGARDPAGGAAPWRIEFWVGSAHDPSLMLPLRRLWLGEGLPWLPGDVDEQVVAGLRRAARRYPAIGRVLAHPAPDQVSTDAAGASRFIRDHAPALRAAGFDVLLPRWADQRGIGVVLVAEDAEGAAPASAGSGIGAAQLIDFRYEAAIGDQVLDAAELQELARLKTPLVRLRGQWASLDERQLDAVLDFIRRQGHGRVRVAEVLRAAAASEPAEGVSLTGVRAGGVVGDLLSGALERRVEPLPAPEGFTGRLRPYQERGASWLRFLGGLGLGAVLADDMGLGKTVQLLAVLAAERRAAEPSPGPTLLICPVSLIGNWRREAERFTPGLRVHAHHGPSRPHGNELAALLGRTDLVITTYGVVLRDADELAAMPWHRVVCDEAQAIKNAGSRTARAVRALPAANRIALTGTPVENNLGELWALLEFANPGLLGGAAAFRGAIADRIERDGDAEATALLKRATGPFILRRLKTDRSIISDLPDKHEMKTWCQLTVEQATLYQACVNDFEQRLREAEGMQRKGLILATFTRLKQVCNHPAHLLGDGSRLTGRSGKLERLEELLAEALGGGDKALCFTQYTAFGDRLAPYLAERLGRPVLWLHGGVPRARREEMVAEFQSSPEPMVFLLSLKAAGTGLNLTAANHVVHLDRWWNPAVENQATDRAFRIGQRRDVQVRKLICISTLEERIDALIERKQALAESVVGTGEDWLTELSTAELREIVQLAPDAVVA</sequence>
<protein>
    <submittedName>
        <fullName evidence="5">SNF2 family DNA or RNA helicase</fullName>
    </submittedName>
</protein>
<feature type="region of interest" description="Disordered" evidence="2">
    <location>
        <begin position="293"/>
        <end position="320"/>
    </location>
</feature>
<dbReference type="Gene3D" id="3.40.50.10810">
    <property type="entry name" value="Tandem AAA-ATPase domain"/>
    <property type="match status" value="1"/>
</dbReference>
<dbReference type="InterPro" id="IPR000330">
    <property type="entry name" value="SNF2_N"/>
</dbReference>
<dbReference type="Proteomes" id="UP000237846">
    <property type="component" value="Unassembled WGS sequence"/>
</dbReference>
<keyword evidence="5" id="KW-0347">Helicase</keyword>
<dbReference type="EMBL" id="PVZC01000008">
    <property type="protein sequence ID" value="PRX96283.1"/>
    <property type="molecule type" value="Genomic_DNA"/>
</dbReference>
<evidence type="ECO:0000313" key="6">
    <source>
        <dbReference type="Proteomes" id="UP000237846"/>
    </source>
</evidence>
<dbReference type="InterPro" id="IPR049730">
    <property type="entry name" value="SNF2/RAD54-like_C"/>
</dbReference>
<accession>A0A2T0PXN2</accession>
<name>A0A2T0PXN2_9ACTN</name>
<dbReference type="InterPro" id="IPR001650">
    <property type="entry name" value="Helicase_C-like"/>
</dbReference>
<dbReference type="InterPro" id="IPR027417">
    <property type="entry name" value="P-loop_NTPase"/>
</dbReference>
<dbReference type="PROSITE" id="PS51194">
    <property type="entry name" value="HELICASE_CTER"/>
    <property type="match status" value="1"/>
</dbReference>
<dbReference type="InterPro" id="IPR022138">
    <property type="entry name" value="DUF3670"/>
</dbReference>
<proteinExistence type="predicted"/>
<feature type="compositionally biased region" description="Low complexity" evidence="2">
    <location>
        <begin position="302"/>
        <end position="320"/>
    </location>
</feature>
<comment type="caution">
    <text evidence="5">The sequence shown here is derived from an EMBL/GenBank/DDBJ whole genome shotgun (WGS) entry which is preliminary data.</text>
</comment>
<dbReference type="InterPro" id="IPR014001">
    <property type="entry name" value="Helicase_ATP-bd"/>
</dbReference>
<keyword evidence="1" id="KW-0378">Hydrolase</keyword>
<evidence type="ECO:0000256" key="2">
    <source>
        <dbReference type="SAM" id="MobiDB-lite"/>
    </source>
</evidence>
<keyword evidence="5" id="KW-0547">Nucleotide-binding</keyword>
<dbReference type="Gene3D" id="3.40.50.300">
    <property type="entry name" value="P-loop containing nucleotide triphosphate hydrolases"/>
    <property type="match status" value="1"/>
</dbReference>
<dbReference type="AlphaFoldDB" id="A0A2T0PXN2"/>